<evidence type="ECO:0000256" key="2">
    <source>
        <dbReference type="ARBA" id="ARBA00023125"/>
    </source>
</evidence>
<dbReference type="CDD" id="cd03137">
    <property type="entry name" value="GATase1_AraC_1"/>
    <property type="match status" value="1"/>
</dbReference>
<evidence type="ECO:0000259" key="4">
    <source>
        <dbReference type="PROSITE" id="PS01124"/>
    </source>
</evidence>
<dbReference type="GO" id="GO:0003700">
    <property type="term" value="F:DNA-binding transcription factor activity"/>
    <property type="evidence" value="ECO:0007669"/>
    <property type="project" value="InterPro"/>
</dbReference>
<evidence type="ECO:0000256" key="3">
    <source>
        <dbReference type="ARBA" id="ARBA00023163"/>
    </source>
</evidence>
<dbReference type="PROSITE" id="PS00041">
    <property type="entry name" value="HTH_ARAC_FAMILY_1"/>
    <property type="match status" value="1"/>
</dbReference>
<dbReference type="GO" id="GO:0043565">
    <property type="term" value="F:sequence-specific DNA binding"/>
    <property type="evidence" value="ECO:0007669"/>
    <property type="project" value="InterPro"/>
</dbReference>
<dbReference type="InterPro" id="IPR018060">
    <property type="entry name" value="HTH_AraC"/>
</dbReference>
<dbReference type="PROSITE" id="PS01124">
    <property type="entry name" value="HTH_ARAC_FAMILY_2"/>
    <property type="match status" value="1"/>
</dbReference>
<dbReference type="Pfam" id="PF12833">
    <property type="entry name" value="HTH_18"/>
    <property type="match status" value="1"/>
</dbReference>
<dbReference type="Proteomes" id="UP000246073">
    <property type="component" value="Unassembled WGS sequence"/>
</dbReference>
<dbReference type="InterPro" id="IPR029062">
    <property type="entry name" value="Class_I_gatase-like"/>
</dbReference>
<reference evidence="6" key="1">
    <citation type="submission" date="2017-12" db="EMBL/GenBank/DDBJ databases">
        <authorList>
            <person name="Diaz M."/>
        </authorList>
    </citation>
    <scope>NUCLEOTIDE SEQUENCE [LARGE SCALE GENOMIC DNA]</scope>
    <source>
        <strain evidence="6">FI11154</strain>
    </source>
</reference>
<feature type="domain" description="HTH araC/xylS-type" evidence="4">
    <location>
        <begin position="222"/>
        <end position="320"/>
    </location>
</feature>
<proteinExistence type="predicted"/>
<evidence type="ECO:0000256" key="1">
    <source>
        <dbReference type="ARBA" id="ARBA00023015"/>
    </source>
</evidence>
<dbReference type="PANTHER" id="PTHR43130">
    <property type="entry name" value="ARAC-FAMILY TRANSCRIPTIONAL REGULATOR"/>
    <property type="match status" value="1"/>
</dbReference>
<dbReference type="InterPro" id="IPR018062">
    <property type="entry name" value="HTH_AraC-typ_CS"/>
</dbReference>
<dbReference type="PANTHER" id="PTHR43130:SF3">
    <property type="entry name" value="HTH-TYPE TRANSCRIPTIONAL REGULATOR RV1931C"/>
    <property type="match status" value="1"/>
</dbReference>
<organism evidence="5 6">
    <name type="scientific">Ochrobactrum soli</name>
    <dbReference type="NCBI Taxonomy" id="2448455"/>
    <lineage>
        <taxon>Bacteria</taxon>
        <taxon>Pseudomonadati</taxon>
        <taxon>Pseudomonadota</taxon>
        <taxon>Alphaproteobacteria</taxon>
        <taxon>Hyphomicrobiales</taxon>
        <taxon>Brucellaceae</taxon>
        <taxon>Brucella/Ochrobactrum group</taxon>
        <taxon>Ochrobactrum</taxon>
    </lineage>
</organism>
<name>A0A2P9HQB7_9HYPH</name>
<evidence type="ECO:0000313" key="5">
    <source>
        <dbReference type="EMBL" id="SPL66281.1"/>
    </source>
</evidence>
<dbReference type="InterPro" id="IPR052158">
    <property type="entry name" value="INH-QAR"/>
</dbReference>
<dbReference type="Gene3D" id="3.40.50.880">
    <property type="match status" value="1"/>
</dbReference>
<dbReference type="InterPro" id="IPR002818">
    <property type="entry name" value="DJ-1/PfpI"/>
</dbReference>
<keyword evidence="1" id="KW-0805">Transcription regulation</keyword>
<dbReference type="EMBL" id="OOFM01000005">
    <property type="protein sequence ID" value="SPL66281.1"/>
    <property type="molecule type" value="Genomic_DNA"/>
</dbReference>
<protein>
    <submittedName>
        <fullName evidence="5">Transcriptional regulator, AraC family</fullName>
    </submittedName>
</protein>
<dbReference type="SMART" id="SM00342">
    <property type="entry name" value="HTH_ARAC"/>
    <property type="match status" value="1"/>
</dbReference>
<dbReference type="SUPFAM" id="SSF46689">
    <property type="entry name" value="Homeodomain-like"/>
    <property type="match status" value="2"/>
</dbReference>
<accession>A0A2P9HQB7</accession>
<sequence>MTKQTPQTAGPLVVALLYDGLCTFEFGIVAEIFGLPRPEMGPDWYRFASCPIEDGPLRAHGGFVITPDHGPELIDEADIIIVPGWKGADIPVPEAICERLRRAHRRGARLASICSGAFVLAATGLLDGGEATTHWRYAEALRARHPDIAVDDASLYREHDRILTSAGSAAGMDLLIEIVRQDFGPVAANSVARRLVMPAHRTGGQAQFLERPVAKREGAEISPLLDRIRSNLGSEWTIERMASESRMSARTFLRRFAEATATTPGEWLVAERVTTAKQLLCQTPASVDDIAASVGFGSAYTLRHHFRQKIGISPAEYRRRFLAEPSSNRHKSFK</sequence>
<dbReference type="RefSeq" id="WP_109369735.1">
    <property type="nucleotide sequence ID" value="NZ_OOFM01000005.1"/>
</dbReference>
<dbReference type="Pfam" id="PF01965">
    <property type="entry name" value="DJ-1_PfpI"/>
    <property type="match status" value="1"/>
</dbReference>
<dbReference type="InterPro" id="IPR009057">
    <property type="entry name" value="Homeodomain-like_sf"/>
</dbReference>
<gene>
    <name evidence="5" type="ORF">OHAE_2148</name>
</gene>
<keyword evidence="2" id="KW-0238">DNA-binding</keyword>
<keyword evidence="3" id="KW-0804">Transcription</keyword>
<dbReference type="Gene3D" id="1.10.10.60">
    <property type="entry name" value="Homeodomain-like"/>
    <property type="match status" value="1"/>
</dbReference>
<dbReference type="SUPFAM" id="SSF52317">
    <property type="entry name" value="Class I glutamine amidotransferase-like"/>
    <property type="match status" value="1"/>
</dbReference>
<evidence type="ECO:0000313" key="6">
    <source>
        <dbReference type="Proteomes" id="UP000246073"/>
    </source>
</evidence>
<dbReference type="NCBIfam" id="NF006902">
    <property type="entry name" value="PRK09393.1"/>
    <property type="match status" value="1"/>
</dbReference>
<dbReference type="AlphaFoldDB" id="A0A2P9HQB7"/>